<gene>
    <name evidence="1" type="ORF">M2127_000217</name>
</gene>
<keyword evidence="2" id="KW-1185">Reference proteome</keyword>
<accession>A0AA43M8B4</accession>
<reference evidence="1" key="1">
    <citation type="submission" date="2023-04" db="EMBL/GenBank/DDBJ databases">
        <title>Genome Encyclopedia of Bacteria and Archaea VI: Functional Genomics of Type Strains.</title>
        <authorList>
            <person name="Whitman W."/>
        </authorList>
    </citation>
    <scope>NUCLEOTIDE SEQUENCE</scope>
    <source>
        <strain evidence="1">Enz.4-51</strain>
    </source>
</reference>
<comment type="caution">
    <text evidence="1">The sequence shown here is derived from an EMBL/GenBank/DDBJ whole genome shotgun (WGS) entry which is preliminary data.</text>
</comment>
<name>A0AA43M8B4_9BURK</name>
<dbReference type="EMBL" id="JARXYA010000001">
    <property type="protein sequence ID" value="MDH6502934.1"/>
    <property type="molecule type" value="Genomic_DNA"/>
</dbReference>
<evidence type="ECO:0000313" key="1">
    <source>
        <dbReference type="EMBL" id="MDH6502934.1"/>
    </source>
</evidence>
<dbReference type="RefSeq" id="WP_280756471.1">
    <property type="nucleotide sequence ID" value="NZ_JARXXW010000001.1"/>
</dbReference>
<protein>
    <submittedName>
        <fullName evidence="1">Prophage regulatory protein</fullName>
    </submittedName>
</protein>
<dbReference type="Proteomes" id="UP001161160">
    <property type="component" value="Unassembled WGS sequence"/>
</dbReference>
<sequence>MEKIKSNSSIDSLPLIGMSRFSSFKSYLPFSREKFRQLSKAGKAPQGIRMGTRLTMYENKEIHRFLANPLGYEMGEK</sequence>
<proteinExistence type="predicted"/>
<dbReference type="AlphaFoldDB" id="A0AA43M8B4"/>
<organism evidence="1 2">
    <name type="scientific">Polynucleobacter sphagniphilus</name>
    <dbReference type="NCBI Taxonomy" id="1743169"/>
    <lineage>
        <taxon>Bacteria</taxon>
        <taxon>Pseudomonadati</taxon>
        <taxon>Pseudomonadota</taxon>
        <taxon>Betaproteobacteria</taxon>
        <taxon>Burkholderiales</taxon>
        <taxon>Burkholderiaceae</taxon>
        <taxon>Polynucleobacter</taxon>
    </lineage>
</organism>
<evidence type="ECO:0000313" key="2">
    <source>
        <dbReference type="Proteomes" id="UP001161160"/>
    </source>
</evidence>